<keyword evidence="3" id="KW-1185">Reference proteome</keyword>
<protein>
    <submittedName>
        <fullName evidence="2">Uncharacterized protein</fullName>
    </submittedName>
</protein>
<evidence type="ECO:0000313" key="3">
    <source>
        <dbReference type="Proteomes" id="UP000837857"/>
    </source>
</evidence>
<evidence type="ECO:0000313" key="2">
    <source>
        <dbReference type="EMBL" id="CAH2056623.1"/>
    </source>
</evidence>
<evidence type="ECO:0000256" key="1">
    <source>
        <dbReference type="SAM" id="Coils"/>
    </source>
</evidence>
<keyword evidence="1" id="KW-0175">Coiled coil</keyword>
<reference evidence="2" key="1">
    <citation type="submission" date="2022-03" db="EMBL/GenBank/DDBJ databases">
        <authorList>
            <person name="Martin H S."/>
        </authorList>
    </citation>
    <scope>NUCLEOTIDE SEQUENCE</scope>
</reference>
<feature type="non-terminal residue" evidence="2">
    <location>
        <position position="1"/>
    </location>
</feature>
<organism evidence="2 3">
    <name type="scientific">Iphiclides podalirius</name>
    <name type="common">scarce swallowtail</name>
    <dbReference type="NCBI Taxonomy" id="110791"/>
    <lineage>
        <taxon>Eukaryota</taxon>
        <taxon>Metazoa</taxon>
        <taxon>Ecdysozoa</taxon>
        <taxon>Arthropoda</taxon>
        <taxon>Hexapoda</taxon>
        <taxon>Insecta</taxon>
        <taxon>Pterygota</taxon>
        <taxon>Neoptera</taxon>
        <taxon>Endopterygota</taxon>
        <taxon>Lepidoptera</taxon>
        <taxon>Glossata</taxon>
        <taxon>Ditrysia</taxon>
        <taxon>Papilionoidea</taxon>
        <taxon>Papilionidae</taxon>
        <taxon>Papilioninae</taxon>
        <taxon>Iphiclides</taxon>
    </lineage>
</organism>
<accession>A0ABN8IKI3</accession>
<dbReference type="EMBL" id="OW152835">
    <property type="protein sequence ID" value="CAH2056623.1"/>
    <property type="molecule type" value="Genomic_DNA"/>
</dbReference>
<dbReference type="Proteomes" id="UP000837857">
    <property type="component" value="Chromosome 23"/>
</dbReference>
<feature type="coiled-coil region" evidence="1">
    <location>
        <begin position="50"/>
        <end position="147"/>
    </location>
</feature>
<sequence>MLDKNGRLSDDIEFLYAFVAINVKDNILPQSFLKERVTVESVCKFLSAKVKLLQEQLTKMQTSLEKKGQQCDGHLAQLAELEGERMTLLNRANKAKADAAESKAKYMAIQGQLEEKERAHREQRGAADRLAAELKQARGRCGALEGRCAAHQGAEAALRHQLAAAEATHQEFRDSSRQLSASHEGAISRLEARIKQLTSCAQKQHALIDNLKMQNTLLTMQGATASLEAEYNDFLKRDL</sequence>
<proteinExistence type="predicted"/>
<name>A0ABN8IKI3_9NEOP</name>
<gene>
    <name evidence="2" type="ORF">IPOD504_LOCUS9796</name>
</gene>
<dbReference type="Gene3D" id="1.10.287.1490">
    <property type="match status" value="1"/>
</dbReference>